<comment type="similarity">
    <text evidence="1">Belongs to the amidase family.</text>
</comment>
<gene>
    <name evidence="3" type="ORF">D3272_04265</name>
</gene>
<dbReference type="Gene3D" id="3.90.1300.10">
    <property type="entry name" value="Amidase signature (AS) domain"/>
    <property type="match status" value="1"/>
</dbReference>
<dbReference type="InterPro" id="IPR036928">
    <property type="entry name" value="AS_sf"/>
</dbReference>
<reference evidence="3 4" key="2">
    <citation type="submission" date="2019-02" db="EMBL/GenBank/DDBJ databases">
        <title>'Lichenibacterium ramalinii' gen. nov. sp. nov., 'Lichenibacterium minor' gen. nov. sp. nov.</title>
        <authorList>
            <person name="Pankratov T."/>
        </authorList>
    </citation>
    <scope>NUCLEOTIDE SEQUENCE [LARGE SCALE GENOMIC DNA]</scope>
    <source>
        <strain evidence="3 4">RmlP001</strain>
    </source>
</reference>
<evidence type="ECO:0000256" key="1">
    <source>
        <dbReference type="ARBA" id="ARBA00009199"/>
    </source>
</evidence>
<dbReference type="SUPFAM" id="SSF75304">
    <property type="entry name" value="Amidase signature (AS) enzymes"/>
    <property type="match status" value="1"/>
</dbReference>
<keyword evidence="4" id="KW-1185">Reference proteome</keyword>
<evidence type="ECO:0000259" key="2">
    <source>
        <dbReference type="Pfam" id="PF01425"/>
    </source>
</evidence>
<dbReference type="PANTHER" id="PTHR11895:SF7">
    <property type="entry name" value="GLUTAMYL-TRNA(GLN) AMIDOTRANSFERASE SUBUNIT A, MITOCHONDRIAL"/>
    <property type="match status" value="1"/>
</dbReference>
<evidence type="ECO:0000313" key="4">
    <source>
        <dbReference type="Proteomes" id="UP000289411"/>
    </source>
</evidence>
<protein>
    <submittedName>
        <fullName evidence="3">Amidase</fullName>
    </submittedName>
</protein>
<dbReference type="Pfam" id="PF01425">
    <property type="entry name" value="Amidase"/>
    <property type="match status" value="1"/>
</dbReference>
<dbReference type="EMBL" id="QYBC01000003">
    <property type="protein sequence ID" value="RYB06559.1"/>
    <property type="molecule type" value="Genomic_DNA"/>
</dbReference>
<dbReference type="AlphaFoldDB" id="A0A4Q2RHH0"/>
<feature type="domain" description="Amidase" evidence="2">
    <location>
        <begin position="28"/>
        <end position="425"/>
    </location>
</feature>
<comment type="caution">
    <text evidence="3">The sequence shown here is derived from an EMBL/GenBank/DDBJ whole genome shotgun (WGS) entry which is preliminary data.</text>
</comment>
<sequence>MESHALGLSEAVLALRSGALDAAAYRAALLTRARRIDPALRAFTVLAGDAPGKDAMSVLNAPLAGVPVAVKDIVATRDFPTANGSPVYADRVPDADAWVVERLKALGGSVLGKTVTTEFAWRQPGPTGNPWDLAHTPGGSSSGSAAAVAAGLAPLAFGTQTFGSIVRPAAYCGVVGLKPSFGAVPRVGVHPLAGSLDHVGFFTRSVGDAAYALSLFAEVDARDRHGLPPPPFAIDPAAGLLPLDRPPRIALVRTPLWSGADADARALVEDSARAFAAAGAAVEDYALPVDIEGLAREARTILAVEASAIFAALVALHPDRTSAHLKDLVAEGAGLPAPAYAAALRRQAELRDGFDAALGPHDVVLTLPAPGAAPRGLAFTGDPGFCVPWTCLGVPALALPAGQTVGGLPLGLQLVGRYRGDLSLLRVAAWCEAVLGRPRCFPSP</sequence>
<dbReference type="PANTHER" id="PTHR11895">
    <property type="entry name" value="TRANSAMIDASE"/>
    <property type="match status" value="1"/>
</dbReference>
<dbReference type="Proteomes" id="UP000289411">
    <property type="component" value="Unassembled WGS sequence"/>
</dbReference>
<dbReference type="RefSeq" id="WP_129217914.1">
    <property type="nucleotide sequence ID" value="NZ_QYBC01000003.1"/>
</dbReference>
<reference evidence="3 4" key="1">
    <citation type="submission" date="2018-09" db="EMBL/GenBank/DDBJ databases">
        <authorList>
            <person name="Grouzdev D.S."/>
            <person name="Krutkina M.S."/>
        </authorList>
    </citation>
    <scope>NUCLEOTIDE SEQUENCE [LARGE SCALE GENOMIC DNA]</scope>
    <source>
        <strain evidence="3 4">RmlP001</strain>
    </source>
</reference>
<dbReference type="OrthoDB" id="9777859at2"/>
<dbReference type="GO" id="GO:0003824">
    <property type="term" value="F:catalytic activity"/>
    <property type="evidence" value="ECO:0007669"/>
    <property type="project" value="InterPro"/>
</dbReference>
<name>A0A4Q2RHH0_9HYPH</name>
<proteinExistence type="inferred from homology"/>
<dbReference type="InterPro" id="IPR000120">
    <property type="entry name" value="Amidase"/>
</dbReference>
<dbReference type="InterPro" id="IPR023631">
    <property type="entry name" value="Amidase_dom"/>
</dbReference>
<accession>A0A4Q2RHH0</accession>
<evidence type="ECO:0000313" key="3">
    <source>
        <dbReference type="EMBL" id="RYB06559.1"/>
    </source>
</evidence>
<organism evidence="3 4">
    <name type="scientific">Lichenibacterium ramalinae</name>
    <dbReference type="NCBI Taxonomy" id="2316527"/>
    <lineage>
        <taxon>Bacteria</taxon>
        <taxon>Pseudomonadati</taxon>
        <taxon>Pseudomonadota</taxon>
        <taxon>Alphaproteobacteria</taxon>
        <taxon>Hyphomicrobiales</taxon>
        <taxon>Lichenihabitantaceae</taxon>
        <taxon>Lichenibacterium</taxon>
    </lineage>
</organism>